<evidence type="ECO:0000256" key="1">
    <source>
        <dbReference type="SAM" id="Phobius"/>
    </source>
</evidence>
<reference evidence="4" key="1">
    <citation type="submission" date="2024-05" db="EMBL/GenBank/DDBJ databases">
        <authorList>
            <person name="Yang L."/>
            <person name="Pan L."/>
        </authorList>
    </citation>
    <scope>NUCLEOTIDE SEQUENCE</scope>
    <source>
        <strain evidence="4">FCG-7</strain>
    </source>
</reference>
<evidence type="ECO:0000259" key="2">
    <source>
        <dbReference type="PROSITE" id="PS50883"/>
    </source>
</evidence>
<dbReference type="PANTHER" id="PTHR33121:SF70">
    <property type="entry name" value="SIGNALING PROTEIN YKOW"/>
    <property type="match status" value="1"/>
</dbReference>
<dbReference type="PROSITE" id="PS50883">
    <property type="entry name" value="EAL"/>
    <property type="match status" value="1"/>
</dbReference>
<dbReference type="InterPro" id="IPR001633">
    <property type="entry name" value="EAL_dom"/>
</dbReference>
<dbReference type="CDD" id="cd01949">
    <property type="entry name" value="GGDEF"/>
    <property type="match status" value="1"/>
</dbReference>
<dbReference type="EMBL" id="CP157355">
    <property type="protein sequence ID" value="XBM02223.1"/>
    <property type="molecule type" value="Genomic_DNA"/>
</dbReference>
<dbReference type="Gene3D" id="3.30.450.20">
    <property type="entry name" value="PAS domain"/>
    <property type="match status" value="1"/>
</dbReference>
<keyword evidence="1" id="KW-0812">Transmembrane</keyword>
<dbReference type="SMART" id="SM00267">
    <property type="entry name" value="GGDEF"/>
    <property type="match status" value="1"/>
</dbReference>
<dbReference type="Gene3D" id="6.10.340.10">
    <property type="match status" value="1"/>
</dbReference>
<dbReference type="Pfam" id="PF00990">
    <property type="entry name" value="GGDEF"/>
    <property type="match status" value="1"/>
</dbReference>
<feature type="domain" description="GGDEF" evidence="3">
    <location>
        <begin position="386"/>
        <end position="522"/>
    </location>
</feature>
<dbReference type="SUPFAM" id="SSF141868">
    <property type="entry name" value="EAL domain-like"/>
    <property type="match status" value="1"/>
</dbReference>
<dbReference type="Pfam" id="PF00563">
    <property type="entry name" value="EAL"/>
    <property type="match status" value="1"/>
</dbReference>
<gene>
    <name evidence="4" type="ORF">ABHF33_08150</name>
</gene>
<evidence type="ECO:0000313" key="4">
    <source>
        <dbReference type="EMBL" id="XBM02223.1"/>
    </source>
</evidence>
<proteinExistence type="predicted"/>
<dbReference type="InterPro" id="IPR029787">
    <property type="entry name" value="Nucleotide_cyclase"/>
</dbReference>
<dbReference type="CDD" id="cd01948">
    <property type="entry name" value="EAL"/>
    <property type="match status" value="1"/>
</dbReference>
<feature type="transmembrane region" description="Helical" evidence="1">
    <location>
        <begin position="289"/>
        <end position="309"/>
    </location>
</feature>
<organism evidence="4">
    <name type="scientific">Chitinibacter mangrovi</name>
    <dbReference type="NCBI Taxonomy" id="3153927"/>
    <lineage>
        <taxon>Bacteria</taxon>
        <taxon>Pseudomonadati</taxon>
        <taxon>Pseudomonadota</taxon>
        <taxon>Betaproteobacteria</taxon>
        <taxon>Neisseriales</taxon>
        <taxon>Chitinibacteraceae</taxon>
        <taxon>Chitinibacter</taxon>
    </lineage>
</organism>
<dbReference type="PROSITE" id="PS50887">
    <property type="entry name" value="GGDEF"/>
    <property type="match status" value="1"/>
</dbReference>
<keyword evidence="1" id="KW-1133">Transmembrane helix</keyword>
<dbReference type="SMART" id="SM00052">
    <property type="entry name" value="EAL"/>
    <property type="match status" value="1"/>
</dbReference>
<dbReference type="InterPro" id="IPR050706">
    <property type="entry name" value="Cyclic-di-GMP_PDE-like"/>
</dbReference>
<name>A0AAU7FFD7_9NEIS</name>
<sequence length="800" mass="89465">MWHAILSFYSRFSSAQSVRGRVSTAMGVAGIVLGIVLTAVMHWRWEDSVRSAAQTRLQLTAQRAADALLENLGNRQLQIQQMADVISSSPQPEPASIRRLFDQLQQRQADYAWIGLVNADGLVQVSSRGLLENRNVAQRYWFQAGLRGPFFGEPHEAVLLAKHFPARVDGEPLRFIDVAVPIRNASNQLTGVLGAHLYWDWAKSIVHSVNETEEIEVLLADQKGNWIMKPLAEPSHNLAQLAAQQDPERYLSAQTTLHFQHSVEQVSWTVVVREQAQHVLAPIKYTRNLMLLLVITGAAIFALVSWSIAGRVVRPIVALAELARMYPVSGSDAPAKPAPEQRDEVGMMGQVMHQLAYFDLLTGLANRRRAREYLNTALQKQPPHAQFGAIVLIDLDHFSHLNDTLGDEAGDQLLIEITRRMQGISMPCDMLARLGSDEFVALFSAPHKEQARQLAADWAQQALTRIKQLVDLGGKLYHCHASVGISLFGERSITANEVFKQAEVAMFGAKNSHHSKIVFFDEAMQASLDERVLMERLLRQAMPGEMYLLYQPQIDQNGHILGAELLARWQQPQLGMISPARFIPLAEETGLIIVIGHWALEEACKQLRRWASEPETAHLVLAVNVSAQEFVLPDYVERVVSVLEKSGANPRRLKLELTESILASDVEQVTSNMQILRDYGVSFALDDFGTGFSSLSYLKNMPFDQLKIDQSFVCDMTVNPSDAAIVKAIVALGHSLNLDVIAEGVETEAQQQFLLENHCYRFQGYLFGKPMLMAEFEQACRLDWQSRSPQDLPLGVNIRQ</sequence>
<accession>A0AAU7FFD7</accession>
<feature type="transmembrane region" description="Helical" evidence="1">
    <location>
        <begin position="20"/>
        <end position="41"/>
    </location>
</feature>
<dbReference type="KEGG" id="cmav:ABHF33_08150"/>
<dbReference type="InterPro" id="IPR043128">
    <property type="entry name" value="Rev_trsase/Diguanyl_cyclase"/>
</dbReference>
<evidence type="ECO:0000259" key="3">
    <source>
        <dbReference type="PROSITE" id="PS50887"/>
    </source>
</evidence>
<dbReference type="GO" id="GO:0071111">
    <property type="term" value="F:cyclic-guanylate-specific phosphodiesterase activity"/>
    <property type="evidence" value="ECO:0007669"/>
    <property type="project" value="InterPro"/>
</dbReference>
<protein>
    <submittedName>
        <fullName evidence="4">EAL domain-containing protein</fullName>
    </submittedName>
</protein>
<dbReference type="RefSeq" id="WP_348946498.1">
    <property type="nucleotide sequence ID" value="NZ_CP157355.1"/>
</dbReference>
<dbReference type="AlphaFoldDB" id="A0AAU7FFD7"/>
<dbReference type="CDD" id="cd12914">
    <property type="entry name" value="PDC1_DGC_like"/>
    <property type="match status" value="1"/>
</dbReference>
<dbReference type="InterPro" id="IPR035919">
    <property type="entry name" value="EAL_sf"/>
</dbReference>
<dbReference type="InterPro" id="IPR000160">
    <property type="entry name" value="GGDEF_dom"/>
</dbReference>
<dbReference type="SUPFAM" id="SSF55073">
    <property type="entry name" value="Nucleotide cyclase"/>
    <property type="match status" value="1"/>
</dbReference>
<keyword evidence="1" id="KW-0472">Membrane</keyword>
<dbReference type="Gene3D" id="3.20.20.450">
    <property type="entry name" value="EAL domain"/>
    <property type="match status" value="1"/>
</dbReference>
<dbReference type="Gene3D" id="3.30.70.270">
    <property type="match status" value="1"/>
</dbReference>
<dbReference type="NCBIfam" id="TIGR00254">
    <property type="entry name" value="GGDEF"/>
    <property type="match status" value="1"/>
</dbReference>
<dbReference type="PANTHER" id="PTHR33121">
    <property type="entry name" value="CYCLIC DI-GMP PHOSPHODIESTERASE PDEF"/>
    <property type="match status" value="1"/>
</dbReference>
<feature type="domain" description="EAL" evidence="2">
    <location>
        <begin position="531"/>
        <end position="784"/>
    </location>
</feature>